<dbReference type="EMBL" id="AM920437">
    <property type="protein sequence ID" value="CAP97924.1"/>
    <property type="molecule type" value="Genomic_DNA"/>
</dbReference>
<dbReference type="CDD" id="cd00609">
    <property type="entry name" value="AAT_like"/>
    <property type="match status" value="1"/>
</dbReference>
<evidence type="ECO:0000313" key="7">
    <source>
        <dbReference type="EMBL" id="CAP97924.1"/>
    </source>
</evidence>
<dbReference type="InterPro" id="IPR015421">
    <property type="entry name" value="PyrdxlP-dep_Trfase_major"/>
</dbReference>
<evidence type="ECO:0000256" key="4">
    <source>
        <dbReference type="ARBA" id="ARBA00022679"/>
    </source>
</evidence>
<evidence type="ECO:0000256" key="3">
    <source>
        <dbReference type="ARBA" id="ARBA00022576"/>
    </source>
</evidence>
<dbReference type="GO" id="GO:0016212">
    <property type="term" value="F:kynurenine-oxoglutarate transaminase activity"/>
    <property type="evidence" value="ECO:0007669"/>
    <property type="project" value="TreeGrafter"/>
</dbReference>
<keyword evidence="5" id="KW-0663">Pyridoxal phosphate</keyword>
<dbReference type="AlphaFoldDB" id="B6HVW7"/>
<dbReference type="PANTHER" id="PTHR43807:SF20">
    <property type="entry name" value="FI04487P"/>
    <property type="match status" value="1"/>
</dbReference>
<dbReference type="InterPro" id="IPR051326">
    <property type="entry name" value="Kynurenine-oxoglutarate_AT"/>
</dbReference>
<dbReference type="OrthoDB" id="2414662at2759"/>
<feature type="domain" description="Aminotransferase class I/classII large" evidence="6">
    <location>
        <begin position="77"/>
        <end position="456"/>
    </location>
</feature>
<comment type="similarity">
    <text evidence="2">Belongs to the class-I pyridoxal-phosphate-dependent aminotransferase family.</text>
</comment>
<dbReference type="eggNOG" id="KOG0257">
    <property type="taxonomic scope" value="Eukaryota"/>
</dbReference>
<dbReference type="VEuPathDB" id="FungiDB:PCH_Pc22g06360"/>
<dbReference type="FunFam" id="3.40.640.10:FF:000024">
    <property type="entry name" value="Kynurenine--oxoglutarate transaminase 3"/>
    <property type="match status" value="1"/>
</dbReference>
<organism evidence="7 8">
    <name type="scientific">Penicillium rubens (strain ATCC 28089 / DSM 1075 / NRRL 1951 / Wisconsin 54-1255)</name>
    <name type="common">Penicillium chrysogenum</name>
    <dbReference type="NCBI Taxonomy" id="500485"/>
    <lineage>
        <taxon>Eukaryota</taxon>
        <taxon>Fungi</taxon>
        <taxon>Dikarya</taxon>
        <taxon>Ascomycota</taxon>
        <taxon>Pezizomycotina</taxon>
        <taxon>Eurotiomycetes</taxon>
        <taxon>Eurotiomycetidae</taxon>
        <taxon>Eurotiales</taxon>
        <taxon>Aspergillaceae</taxon>
        <taxon>Penicillium</taxon>
        <taxon>Penicillium chrysogenum species complex</taxon>
    </lineage>
</organism>
<evidence type="ECO:0000256" key="1">
    <source>
        <dbReference type="ARBA" id="ARBA00001933"/>
    </source>
</evidence>
<keyword evidence="4" id="KW-0808">Transferase</keyword>
<dbReference type="OMA" id="PRDFKLC"/>
<dbReference type="GO" id="GO:0005739">
    <property type="term" value="C:mitochondrion"/>
    <property type="evidence" value="ECO:0007669"/>
    <property type="project" value="TreeGrafter"/>
</dbReference>
<reference evidence="7 8" key="1">
    <citation type="journal article" date="2008" name="Nat. Biotechnol.">
        <title>Genome sequencing and analysis of the filamentous fungus Penicillium chrysogenum.</title>
        <authorList>
            <person name="van den Berg M.A."/>
            <person name="Albang R."/>
            <person name="Albermann K."/>
            <person name="Badger J.H."/>
            <person name="Daran J.-M."/>
            <person name="Driessen A.J.M."/>
            <person name="Garcia-Estrada C."/>
            <person name="Fedorova N.D."/>
            <person name="Harris D.M."/>
            <person name="Heijne W.H.M."/>
            <person name="Joardar V.S."/>
            <person name="Kiel J.A.K.W."/>
            <person name="Kovalchuk A."/>
            <person name="Martin J.F."/>
            <person name="Nierman W.C."/>
            <person name="Nijland J.G."/>
            <person name="Pronk J.T."/>
            <person name="Roubos J.A."/>
            <person name="van der Klei I.J."/>
            <person name="van Peij N.N.M.E."/>
            <person name="Veenhuis M."/>
            <person name="von Doehren H."/>
            <person name="Wagner C."/>
            <person name="Wortman J.R."/>
            <person name="Bovenberg R.A.L."/>
        </authorList>
    </citation>
    <scope>NUCLEOTIDE SEQUENCE [LARGE SCALE GENOMIC DNA]</scope>
    <source>
        <strain evidence="8">ATCC 28089 / DSM 1075 / NRRL 1951 / Wisconsin 54-1255</strain>
    </source>
</reference>
<evidence type="ECO:0000259" key="6">
    <source>
        <dbReference type="Pfam" id="PF00155"/>
    </source>
</evidence>
<dbReference type="PANTHER" id="PTHR43807">
    <property type="entry name" value="FI04487P"/>
    <property type="match status" value="1"/>
</dbReference>
<keyword evidence="3" id="KW-0032">Aminotransferase</keyword>
<proteinExistence type="inferred from homology"/>
<keyword evidence="8" id="KW-1185">Reference proteome</keyword>
<dbReference type="STRING" id="500485.B6HVW7"/>
<dbReference type="Gene3D" id="3.90.1150.10">
    <property type="entry name" value="Aspartate Aminotransferase, domain 1"/>
    <property type="match status" value="1"/>
</dbReference>
<dbReference type="BioCyc" id="PCHR:PC22G06360-MONOMER"/>
<dbReference type="InterPro" id="IPR015424">
    <property type="entry name" value="PyrdxlP-dep_Trfase"/>
</dbReference>
<dbReference type="Proteomes" id="UP000000724">
    <property type="component" value="Contig Pc00c22"/>
</dbReference>
<dbReference type="InterPro" id="IPR015422">
    <property type="entry name" value="PyrdxlP-dep_Trfase_small"/>
</dbReference>
<dbReference type="HOGENOM" id="CLU_017584_4_0_1"/>
<evidence type="ECO:0000313" key="8">
    <source>
        <dbReference type="Proteomes" id="UP000000724"/>
    </source>
</evidence>
<accession>B6HVW7</accession>
<dbReference type="Pfam" id="PF00155">
    <property type="entry name" value="Aminotran_1_2"/>
    <property type="match status" value="1"/>
</dbReference>
<dbReference type="SUPFAM" id="SSF53383">
    <property type="entry name" value="PLP-dependent transferases"/>
    <property type="match status" value="1"/>
</dbReference>
<protein>
    <submittedName>
        <fullName evidence="7">Pc22g06360 protein</fullName>
    </submittedName>
</protein>
<evidence type="ECO:0000256" key="5">
    <source>
        <dbReference type="ARBA" id="ARBA00022898"/>
    </source>
</evidence>
<dbReference type="GeneID" id="8315215"/>
<evidence type="ECO:0000256" key="2">
    <source>
        <dbReference type="ARBA" id="ARBA00007441"/>
    </source>
</evidence>
<sequence length="466" mass="52117">MISRSYRHILAQSQNCKSRNLFFAPATLPRPGHGARAMSATASRPDPFRPAKRVAGQRQDVWSIVNEAAAASPVQPIVNMGQGFFGYNPPKFALDAAKDALDRVECNQYSPTKGRPRLKQAIADAYSPFFGKKLNPETEVSITTGANEGMLSAFMGFIEDGDEVIIFEPFFDQYISNIEMPGGTIRYVPLHPPKDGATKTSSASEWTIDFEELERAMNPKTKMIVLNSPHNPVGKVFSREELERIGELCVKYNLIILSDEVYDRLFYTPYTRIATLSPELYERTLTVGSAGKAFYATGWRVGYLIGPEHLIKYVAGAHTRICYSSVSPLQEAAAVAFEQAEKEGFWDESRTDMKGKIERFCEVFDELGIPYSDPEGGYFVLANMASVKLPADYPFPPHVASRPRDFKLCWFLIQEVGVAAIPPTEFYTDANANIAEDYLRFAVCKNDDVLETAKERLRGLKKYIAQ</sequence>
<dbReference type="Gene3D" id="3.40.640.10">
    <property type="entry name" value="Type I PLP-dependent aspartate aminotransferase-like (Major domain)"/>
    <property type="match status" value="1"/>
</dbReference>
<dbReference type="InterPro" id="IPR004839">
    <property type="entry name" value="Aminotransferase_I/II_large"/>
</dbReference>
<dbReference type="RefSeq" id="XP_002564666.1">
    <property type="nucleotide sequence ID" value="XM_002564620.1"/>
</dbReference>
<dbReference type="GO" id="GO:0030170">
    <property type="term" value="F:pyridoxal phosphate binding"/>
    <property type="evidence" value="ECO:0007669"/>
    <property type="project" value="InterPro"/>
</dbReference>
<comment type="cofactor">
    <cofactor evidence="1">
        <name>pyridoxal 5'-phosphate</name>
        <dbReference type="ChEBI" id="CHEBI:597326"/>
    </cofactor>
</comment>
<name>B6HVW7_PENRW</name>
<gene>
    <name evidence="7" type="ORF">Pc22g06360</name>
    <name evidence="7" type="ORF">PCH_Pc22g06360</name>
</gene>
<dbReference type="KEGG" id="pcs:N7525_005592"/>